<dbReference type="Proteomes" id="UP000267524">
    <property type="component" value="Unassembled WGS sequence"/>
</dbReference>
<dbReference type="RefSeq" id="WP_122545546.1">
    <property type="nucleotide sequence ID" value="NZ_QWIV01000005.1"/>
</dbReference>
<evidence type="ECO:0008006" key="3">
    <source>
        <dbReference type="Google" id="ProtNLM"/>
    </source>
</evidence>
<evidence type="ECO:0000313" key="1">
    <source>
        <dbReference type="EMBL" id="RMZ60738.1"/>
    </source>
</evidence>
<gene>
    <name evidence="1" type="ORF">D1632_01805</name>
</gene>
<reference evidence="1 2" key="1">
    <citation type="submission" date="2018-08" db="EMBL/GenBank/DDBJ databases">
        <title>Chryseobacterium nematophagum: a novel matrix digesting pathogen of nematodes.</title>
        <authorList>
            <person name="Page A."/>
            <person name="Roberts M."/>
            <person name="Felix M.-A."/>
            <person name="Weir W."/>
        </authorList>
    </citation>
    <scope>NUCLEOTIDE SEQUENCE [LARGE SCALE GENOMIC DNA]</scope>
    <source>
        <strain evidence="1 2">JUb275</strain>
    </source>
</reference>
<protein>
    <recommendedName>
        <fullName evidence="3">SGNH/GDSL hydrolase family protein</fullName>
    </recommendedName>
</protein>
<sequence>MKKFFLTLVIFLTTLFIIGLVKLAMSPNTNYSYPSLNAKLEFIEKHPEYNMYFMGSSKINNQINCKIIDENMEGIKSYNLGASAGFDLESFQTLDYILNNPNFKPKYIIVELQDKIKVTKINIKTERSFGAFNFSNTAFALQYHNENKDYKQMGLSLVSFVLNIFHYNKYSDEKSIQNVNNNWVNKNNGFSPLEEANSVPRTAENTLKRVINNRLERYHADQNNYTPNKALVEKINDFAKKCKNRNIQLILYIPGPAEPNAKKLEMYNTAFNVPVVSLVNPDLYPEFYQYENRWDYGHLNEKGAKILSLKTAPLLKKVLRVH</sequence>
<proteinExistence type="predicted"/>
<evidence type="ECO:0000313" key="2">
    <source>
        <dbReference type="Proteomes" id="UP000267524"/>
    </source>
</evidence>
<dbReference type="EMBL" id="QWIV01000005">
    <property type="protein sequence ID" value="RMZ60738.1"/>
    <property type="molecule type" value="Genomic_DNA"/>
</dbReference>
<dbReference type="SUPFAM" id="SSF52266">
    <property type="entry name" value="SGNH hydrolase"/>
    <property type="match status" value="1"/>
</dbReference>
<organism evidence="1 2">
    <name type="scientific">Chryseobacterium nematophagum</name>
    <dbReference type="NCBI Taxonomy" id="2305228"/>
    <lineage>
        <taxon>Bacteria</taxon>
        <taxon>Pseudomonadati</taxon>
        <taxon>Bacteroidota</taxon>
        <taxon>Flavobacteriia</taxon>
        <taxon>Flavobacteriales</taxon>
        <taxon>Weeksellaceae</taxon>
        <taxon>Chryseobacterium group</taxon>
        <taxon>Chryseobacterium</taxon>
    </lineage>
</organism>
<accession>A0A3M7LD89</accession>
<name>A0A3M7LD89_9FLAO</name>
<comment type="caution">
    <text evidence="1">The sequence shown here is derived from an EMBL/GenBank/DDBJ whole genome shotgun (WGS) entry which is preliminary data.</text>
</comment>
<dbReference type="AlphaFoldDB" id="A0A3M7LD89"/>
<keyword evidence="2" id="KW-1185">Reference proteome</keyword>